<dbReference type="RefSeq" id="WP_069702162.1">
    <property type="nucleotide sequence ID" value="NZ_MJAT01000022.1"/>
</dbReference>
<evidence type="ECO:0000313" key="2">
    <source>
        <dbReference type="EMBL" id="OEH85336.1"/>
    </source>
</evidence>
<dbReference type="CDD" id="cd05403">
    <property type="entry name" value="NT_KNTase_like"/>
    <property type="match status" value="1"/>
</dbReference>
<dbReference type="Proteomes" id="UP000095255">
    <property type="component" value="Unassembled WGS sequence"/>
</dbReference>
<dbReference type="InterPro" id="IPR052930">
    <property type="entry name" value="TA_antitoxin_MntA"/>
</dbReference>
<proteinExistence type="predicted"/>
<protein>
    <recommendedName>
        <fullName evidence="1">Polymerase beta nucleotidyltransferase domain-containing protein</fullName>
    </recommendedName>
</protein>
<evidence type="ECO:0000313" key="3">
    <source>
        <dbReference type="Proteomes" id="UP000095255"/>
    </source>
</evidence>
<dbReference type="PANTHER" id="PTHR43852:SF3">
    <property type="entry name" value="NUCLEOTIDYLTRANSFERASE"/>
    <property type="match status" value="1"/>
</dbReference>
<dbReference type="STRING" id="1390249.BHU72_04375"/>
<dbReference type="PANTHER" id="PTHR43852">
    <property type="entry name" value="NUCLEOTIDYLTRANSFERASE"/>
    <property type="match status" value="1"/>
</dbReference>
<name>A0A1E5L5F0_9FIRM</name>
<gene>
    <name evidence="2" type="ORF">BHU72_04375</name>
</gene>
<dbReference type="AlphaFoldDB" id="A0A1E5L5F0"/>
<comment type="caution">
    <text evidence="2">The sequence shown here is derived from an EMBL/GenBank/DDBJ whole genome shotgun (WGS) entry which is preliminary data.</text>
</comment>
<dbReference type="OrthoDB" id="9816197at2"/>
<accession>A0A1E5L5F0</accession>
<organism evidence="2 3">
    <name type="scientific">Desulfuribacillus stibiiarsenatis</name>
    <dbReference type="NCBI Taxonomy" id="1390249"/>
    <lineage>
        <taxon>Bacteria</taxon>
        <taxon>Bacillati</taxon>
        <taxon>Bacillota</taxon>
        <taxon>Desulfuribacillia</taxon>
        <taxon>Desulfuribacillales</taxon>
        <taxon>Desulfuribacillaceae</taxon>
        <taxon>Desulfuribacillus</taxon>
    </lineage>
</organism>
<dbReference type="Pfam" id="PF18765">
    <property type="entry name" value="Polbeta"/>
    <property type="match status" value="1"/>
</dbReference>
<reference evidence="2 3" key="1">
    <citation type="submission" date="2016-09" db="EMBL/GenBank/DDBJ databases">
        <title>Desulfuribacillus arsenicus sp. nov., an obligately anaerobic, dissimilatory arsenic- and antimonate-reducing bacterium isolated from anoxic sediments.</title>
        <authorList>
            <person name="Abin C.A."/>
            <person name="Hollibaugh J.T."/>
        </authorList>
    </citation>
    <scope>NUCLEOTIDE SEQUENCE [LARGE SCALE GENOMIC DNA]</scope>
    <source>
        <strain evidence="2 3">MLFW-2</strain>
    </source>
</reference>
<dbReference type="EMBL" id="MJAT01000022">
    <property type="protein sequence ID" value="OEH85336.1"/>
    <property type="molecule type" value="Genomic_DNA"/>
</dbReference>
<evidence type="ECO:0000259" key="1">
    <source>
        <dbReference type="Pfam" id="PF18765"/>
    </source>
</evidence>
<dbReference type="Gene3D" id="3.30.460.10">
    <property type="entry name" value="Beta Polymerase, domain 2"/>
    <property type="match status" value="1"/>
</dbReference>
<dbReference type="SUPFAM" id="SSF81301">
    <property type="entry name" value="Nucleotidyltransferase"/>
    <property type="match status" value="1"/>
</dbReference>
<feature type="domain" description="Polymerase beta nucleotidyltransferase" evidence="1">
    <location>
        <begin position="13"/>
        <end position="102"/>
    </location>
</feature>
<keyword evidence="3" id="KW-1185">Reference proteome</keyword>
<dbReference type="InterPro" id="IPR041633">
    <property type="entry name" value="Polbeta"/>
</dbReference>
<sequence>MKYGLKEEVIDNLLEVITGNPKIEKVVLYGSRAKNTYRVGSDIDLALYGEDINVIDINLISNKLDDLYLPYHIDLSIYNKIENPEFVEHINRVGITLFSKDDNTVIL</sequence>
<dbReference type="InterPro" id="IPR043519">
    <property type="entry name" value="NT_sf"/>
</dbReference>